<dbReference type="Pfam" id="PF13586">
    <property type="entry name" value="DDE_Tnp_1_2"/>
    <property type="match status" value="1"/>
</dbReference>
<evidence type="ECO:0000259" key="1">
    <source>
        <dbReference type="Pfam" id="PF13586"/>
    </source>
</evidence>
<proteinExistence type="predicted"/>
<evidence type="ECO:0000313" key="3">
    <source>
        <dbReference type="Proteomes" id="UP000321907"/>
    </source>
</evidence>
<reference evidence="2 3" key="1">
    <citation type="submission" date="2019-08" db="EMBL/GenBank/DDBJ databases">
        <title>Lewinella sp. strain SSH13 Genome sequencing and assembly.</title>
        <authorList>
            <person name="Kim I."/>
        </authorList>
    </citation>
    <scope>NUCLEOTIDE SEQUENCE [LARGE SCALE GENOMIC DNA]</scope>
    <source>
        <strain evidence="2 3">SSH13</strain>
    </source>
</reference>
<dbReference type="OrthoDB" id="963383at2"/>
<comment type="caution">
    <text evidence="2">The sequence shown here is derived from an EMBL/GenBank/DDBJ whole genome shotgun (WGS) entry which is preliminary data.</text>
</comment>
<dbReference type="PANTHER" id="PTHR30007">
    <property type="entry name" value="PHP DOMAIN PROTEIN"/>
    <property type="match status" value="1"/>
</dbReference>
<accession>A0A5C7EYZ9</accession>
<dbReference type="RefSeq" id="WP_147932951.1">
    <property type="nucleotide sequence ID" value="NZ_VOXD01000091.1"/>
</dbReference>
<sequence length="71" mass="8375">VFECPSRPEGSKGFVVEAKRWVVERNFAWMNFYRRITKDLERTIENSASFILMANIQMVLSSIQRNLDSNF</sequence>
<protein>
    <submittedName>
        <fullName evidence="2">Transposase</fullName>
    </submittedName>
</protein>
<keyword evidence="3" id="KW-1185">Reference proteome</keyword>
<feature type="non-terminal residue" evidence="2">
    <location>
        <position position="1"/>
    </location>
</feature>
<dbReference type="AlphaFoldDB" id="A0A5C7EYZ9"/>
<evidence type="ECO:0000313" key="2">
    <source>
        <dbReference type="EMBL" id="TXF80975.1"/>
    </source>
</evidence>
<dbReference type="InterPro" id="IPR025668">
    <property type="entry name" value="Tnp_DDE_dom"/>
</dbReference>
<name>A0A5C7EYZ9_9BACT</name>
<feature type="domain" description="Transposase DDE" evidence="1">
    <location>
        <begin position="14"/>
        <end position="60"/>
    </location>
</feature>
<dbReference type="PANTHER" id="PTHR30007:SF0">
    <property type="entry name" value="TRANSPOSASE"/>
    <property type="match status" value="1"/>
</dbReference>
<dbReference type="Proteomes" id="UP000321907">
    <property type="component" value="Unassembled WGS sequence"/>
</dbReference>
<organism evidence="2 3">
    <name type="scientific">Neolewinella aurantiaca</name>
    <dbReference type="NCBI Taxonomy" id="2602767"/>
    <lineage>
        <taxon>Bacteria</taxon>
        <taxon>Pseudomonadati</taxon>
        <taxon>Bacteroidota</taxon>
        <taxon>Saprospiria</taxon>
        <taxon>Saprospirales</taxon>
        <taxon>Lewinellaceae</taxon>
        <taxon>Neolewinella</taxon>
    </lineage>
</organism>
<gene>
    <name evidence="2" type="ORF">FUA23_22120</name>
</gene>
<dbReference type="EMBL" id="VOXD01000091">
    <property type="protein sequence ID" value="TXF80975.1"/>
    <property type="molecule type" value="Genomic_DNA"/>
</dbReference>